<organism evidence="1 2">
    <name type="scientific">Neisseria sicca ATCC 29256</name>
    <dbReference type="NCBI Taxonomy" id="547045"/>
    <lineage>
        <taxon>Bacteria</taxon>
        <taxon>Pseudomonadati</taxon>
        <taxon>Pseudomonadota</taxon>
        <taxon>Betaproteobacteria</taxon>
        <taxon>Neisseriales</taxon>
        <taxon>Neisseriaceae</taxon>
        <taxon>Neisseria</taxon>
    </lineage>
</organism>
<name>C6M301_NEISI</name>
<keyword evidence="2" id="KW-1185">Reference proteome</keyword>
<dbReference type="AlphaFoldDB" id="C6M301"/>
<proteinExistence type="predicted"/>
<sequence>MYSRLTLNQYGVTSPCPDLNLIHYIVNKRSSENIFSNLAGFEYGHAL</sequence>
<protein>
    <submittedName>
        <fullName evidence="1">Uncharacterized protein</fullName>
    </submittedName>
</protein>
<gene>
    <name evidence="1" type="ORF">NEISICOT_00892</name>
</gene>
<dbReference type="EMBL" id="ACKO02000004">
    <property type="protein sequence ID" value="EET45265.1"/>
    <property type="molecule type" value="Genomic_DNA"/>
</dbReference>
<accession>C6M301</accession>
<reference evidence="1" key="1">
    <citation type="submission" date="2009-07" db="EMBL/GenBank/DDBJ databases">
        <authorList>
            <person name="Weinstock G."/>
            <person name="Sodergren E."/>
            <person name="Clifton S."/>
            <person name="Fulton L."/>
            <person name="Fulton B."/>
            <person name="Courtney L."/>
            <person name="Fronick C."/>
            <person name="Harrison M."/>
            <person name="Strong C."/>
            <person name="Farmer C."/>
            <person name="Delahaunty K."/>
            <person name="Markovic C."/>
            <person name="Hall O."/>
            <person name="Minx P."/>
            <person name="Tomlinson C."/>
            <person name="Mitreva M."/>
            <person name="Nelson J."/>
            <person name="Hou S."/>
            <person name="Wollam A."/>
            <person name="Pepin K.H."/>
            <person name="Johnson M."/>
            <person name="Bhonagiri V."/>
            <person name="Nash W.E."/>
            <person name="Warren W."/>
            <person name="Chinwalla A."/>
            <person name="Mardis E.R."/>
            <person name="Wilson R.K."/>
        </authorList>
    </citation>
    <scope>NUCLEOTIDE SEQUENCE [LARGE SCALE GENOMIC DNA]</scope>
    <source>
        <strain evidence="1">ATCC 29256</strain>
    </source>
</reference>
<evidence type="ECO:0000313" key="1">
    <source>
        <dbReference type="EMBL" id="EET45265.1"/>
    </source>
</evidence>
<evidence type="ECO:0000313" key="2">
    <source>
        <dbReference type="Proteomes" id="UP000005365"/>
    </source>
</evidence>
<dbReference type="Proteomes" id="UP000005365">
    <property type="component" value="Unassembled WGS sequence"/>
</dbReference>
<comment type="caution">
    <text evidence="1">The sequence shown here is derived from an EMBL/GenBank/DDBJ whole genome shotgun (WGS) entry which is preliminary data.</text>
</comment>